<protein>
    <recommendedName>
        <fullName evidence="4">Acyltransferase 3 domain-containing protein</fullName>
    </recommendedName>
</protein>
<feature type="transmembrane region" description="Helical" evidence="1">
    <location>
        <begin position="158"/>
        <end position="181"/>
    </location>
</feature>
<evidence type="ECO:0000313" key="2">
    <source>
        <dbReference type="EMBL" id="KOB70291.1"/>
    </source>
</evidence>
<evidence type="ECO:0000256" key="1">
    <source>
        <dbReference type="SAM" id="Phobius"/>
    </source>
</evidence>
<feature type="transmembrane region" description="Helical" evidence="1">
    <location>
        <begin position="328"/>
        <end position="349"/>
    </location>
</feature>
<dbReference type="PANTHER" id="PTHR11161:SF22">
    <property type="entry name" value="ACYLTRANSFERASE 3 DOMAIN-CONTAINING PROTEIN-RELATED"/>
    <property type="match status" value="1"/>
</dbReference>
<keyword evidence="1" id="KW-0812">Transmembrane</keyword>
<dbReference type="EMBL" id="JTDY01003022">
    <property type="protein sequence ID" value="KOB70291.1"/>
    <property type="molecule type" value="Genomic_DNA"/>
</dbReference>
<feature type="transmembrane region" description="Helical" evidence="1">
    <location>
        <begin position="202"/>
        <end position="221"/>
    </location>
</feature>
<feature type="transmembrane region" description="Helical" evidence="1">
    <location>
        <begin position="293"/>
        <end position="316"/>
    </location>
</feature>
<feature type="transmembrane region" description="Helical" evidence="1">
    <location>
        <begin position="369"/>
        <end position="390"/>
    </location>
</feature>
<organism evidence="2 3">
    <name type="scientific">Operophtera brumata</name>
    <name type="common">Winter moth</name>
    <name type="synonym">Phalaena brumata</name>
    <dbReference type="NCBI Taxonomy" id="104452"/>
    <lineage>
        <taxon>Eukaryota</taxon>
        <taxon>Metazoa</taxon>
        <taxon>Ecdysozoa</taxon>
        <taxon>Arthropoda</taxon>
        <taxon>Hexapoda</taxon>
        <taxon>Insecta</taxon>
        <taxon>Pterygota</taxon>
        <taxon>Neoptera</taxon>
        <taxon>Endopterygota</taxon>
        <taxon>Lepidoptera</taxon>
        <taxon>Glossata</taxon>
        <taxon>Ditrysia</taxon>
        <taxon>Geometroidea</taxon>
        <taxon>Geometridae</taxon>
        <taxon>Larentiinae</taxon>
        <taxon>Operophtera</taxon>
    </lineage>
</organism>
<keyword evidence="3" id="KW-1185">Reference proteome</keyword>
<dbReference type="InterPro" id="IPR052728">
    <property type="entry name" value="O2_lipid_transport_reg"/>
</dbReference>
<reference evidence="2 3" key="1">
    <citation type="journal article" date="2015" name="Genome Biol. Evol.">
        <title>The genome of winter moth (Operophtera brumata) provides a genomic perspective on sexual dimorphism and phenology.</title>
        <authorList>
            <person name="Derks M.F."/>
            <person name="Smit S."/>
            <person name="Salis L."/>
            <person name="Schijlen E."/>
            <person name="Bossers A."/>
            <person name="Mateman C."/>
            <person name="Pijl A.S."/>
            <person name="de Ridder D."/>
            <person name="Groenen M.A."/>
            <person name="Visser M.E."/>
            <person name="Megens H.J."/>
        </authorList>
    </citation>
    <scope>NUCLEOTIDE SEQUENCE [LARGE SCALE GENOMIC DNA]</scope>
    <source>
        <strain evidence="2">WM2013NL</strain>
        <tissue evidence="2">Head and thorax</tissue>
    </source>
</reference>
<feature type="transmembrane region" description="Helical" evidence="1">
    <location>
        <begin position="123"/>
        <end position="146"/>
    </location>
</feature>
<feature type="transmembrane region" description="Helical" evidence="1">
    <location>
        <begin position="411"/>
        <end position="429"/>
    </location>
</feature>
<gene>
    <name evidence="2" type="ORF">OBRU01_15545</name>
</gene>
<name>A0A0L7L4N3_OPEBR</name>
<accession>A0A0L7L4N3</accession>
<keyword evidence="1" id="KW-0472">Membrane</keyword>
<feature type="transmembrane region" description="Helical" evidence="1">
    <location>
        <begin position="441"/>
        <end position="463"/>
    </location>
</feature>
<proteinExistence type="predicted"/>
<evidence type="ECO:0000313" key="3">
    <source>
        <dbReference type="Proteomes" id="UP000037510"/>
    </source>
</evidence>
<dbReference type="AlphaFoldDB" id="A0A0L7L4N3"/>
<dbReference type="Proteomes" id="UP000037510">
    <property type="component" value="Unassembled WGS sequence"/>
</dbReference>
<comment type="caution">
    <text evidence="2">The sequence shown here is derived from an EMBL/GenBank/DDBJ whole genome shotgun (WGS) entry which is preliminary data.</text>
</comment>
<dbReference type="PANTHER" id="PTHR11161">
    <property type="entry name" value="O-ACYLTRANSFERASE"/>
    <property type="match status" value="1"/>
</dbReference>
<sequence length="488" mass="55524">MPPLYGLEDYGSCLVPADGTYCLLRVDLFAQPTNELIGLIHEYSKNTIKHYNHTYLQRGVCVTTTCQSHIKNNSIQTTEGLTKVLEGCLNETIFSDYGLEANLTELYYCERKGQHIEIDMGDWIVLGIFVVIVLVNCIGTLYDIIITRMLYENAYYQLIFNGLVVVQVFFVISGFLLVYNLETYAEKNHVGWMLAPKIWIMRWWRLTPAYALVLAFMTTWLRHLGSGPLWRMFVSDSVVGDCRQYWWAHLLYINNYIAGGRYCALHTWHIATDTQLFCVGLLVYFTTRHGGRYVVMGLLIVLGVVLPAAHVWMWDLDGLVLVTPDIKFVSKICIALAWFIIPSIGALFYSGSMFYGDGQRLPLGVRMAFAGLQRLVIGVLVAFGVLGLTMRFNTILRNFFESRAWVVPSRLSYSVYLLHLFIIYTYIGIKTQMGHASTFNMTIVHFGVMVLTFMVALPFCLLVEAPLMRLVKSGGGAPPREELEQTKF</sequence>
<evidence type="ECO:0008006" key="4">
    <source>
        <dbReference type="Google" id="ProtNLM"/>
    </source>
</evidence>
<keyword evidence="1" id="KW-1133">Transmembrane helix</keyword>